<sequence>MVQKGINKLLHGRTSFVIAHRLSTIRDCDKIMVIDDGTIIEAGTHDELIRRKGFYYNLYMAQYRFLNEGA</sequence>
<proteinExistence type="predicted"/>
<dbReference type="SUPFAM" id="SSF52540">
    <property type="entry name" value="P-loop containing nucleoside triphosphate hydrolases"/>
    <property type="match status" value="1"/>
</dbReference>
<comment type="caution">
    <text evidence="1">The sequence shown here is derived from an EMBL/GenBank/DDBJ whole genome shotgun (WGS) entry which is preliminary data.</text>
</comment>
<dbReference type="GO" id="GO:0015421">
    <property type="term" value="F:ABC-type oligopeptide transporter activity"/>
    <property type="evidence" value="ECO:0007669"/>
    <property type="project" value="TreeGrafter"/>
</dbReference>
<dbReference type="Gene3D" id="3.40.50.300">
    <property type="entry name" value="P-loop containing nucleotide triphosphate hydrolases"/>
    <property type="match status" value="1"/>
</dbReference>
<name>A0A645I899_9ZZZZ</name>
<dbReference type="PANTHER" id="PTHR43394">
    <property type="entry name" value="ATP-DEPENDENT PERMEASE MDL1, MITOCHONDRIAL"/>
    <property type="match status" value="1"/>
</dbReference>
<organism evidence="1">
    <name type="scientific">bioreactor metagenome</name>
    <dbReference type="NCBI Taxonomy" id="1076179"/>
    <lineage>
        <taxon>unclassified sequences</taxon>
        <taxon>metagenomes</taxon>
        <taxon>ecological metagenomes</taxon>
    </lineage>
</organism>
<reference evidence="1" key="1">
    <citation type="submission" date="2019-08" db="EMBL/GenBank/DDBJ databases">
        <authorList>
            <person name="Kucharzyk K."/>
            <person name="Murdoch R.W."/>
            <person name="Higgins S."/>
            <person name="Loffler F."/>
        </authorList>
    </citation>
    <scope>NUCLEOTIDE SEQUENCE</scope>
</reference>
<dbReference type="GO" id="GO:0005524">
    <property type="term" value="F:ATP binding"/>
    <property type="evidence" value="ECO:0007669"/>
    <property type="project" value="UniProtKB-KW"/>
</dbReference>
<dbReference type="AlphaFoldDB" id="A0A645I899"/>
<accession>A0A645I899</accession>
<dbReference type="GO" id="GO:0005743">
    <property type="term" value="C:mitochondrial inner membrane"/>
    <property type="evidence" value="ECO:0007669"/>
    <property type="project" value="TreeGrafter"/>
</dbReference>
<dbReference type="InterPro" id="IPR027417">
    <property type="entry name" value="P-loop_NTPase"/>
</dbReference>
<protein>
    <submittedName>
        <fullName evidence="1">Putative ABC transporter ATP-binding protein</fullName>
    </submittedName>
</protein>
<dbReference type="GO" id="GO:0090374">
    <property type="term" value="P:oligopeptide export from mitochondrion"/>
    <property type="evidence" value="ECO:0007669"/>
    <property type="project" value="TreeGrafter"/>
</dbReference>
<gene>
    <name evidence="1" type="ORF">SDC9_195180</name>
</gene>
<dbReference type="EMBL" id="VSSQ01109186">
    <property type="protein sequence ID" value="MPN47577.1"/>
    <property type="molecule type" value="Genomic_DNA"/>
</dbReference>
<evidence type="ECO:0000313" key="1">
    <source>
        <dbReference type="EMBL" id="MPN47577.1"/>
    </source>
</evidence>
<dbReference type="InterPro" id="IPR039421">
    <property type="entry name" value="Type_1_exporter"/>
</dbReference>
<dbReference type="PANTHER" id="PTHR43394:SF1">
    <property type="entry name" value="ATP-BINDING CASSETTE SUB-FAMILY B MEMBER 10, MITOCHONDRIAL"/>
    <property type="match status" value="1"/>
</dbReference>
<keyword evidence="1" id="KW-0067">ATP-binding</keyword>
<keyword evidence="1" id="KW-0547">Nucleotide-binding</keyword>